<protein>
    <submittedName>
        <fullName evidence="3">Uncharacterized protein</fullName>
    </submittedName>
</protein>
<sequence>MSSPENVDTNFTNSGTTITPIFSSASSPSVNLDATTPAWALAFQTEIRKLTQKLASQEIRLASVENLAVENAKLRAELSAVKAALTEAQTMLKTHVSLPASTTTTTTKASSSPSLAVVAQSATPSSPVFASAARPTFASVVASSSGSNTTTTATTTATTATATRVKRKRKSKKPVPPSPATLAAFSRKFSPKSDSSSGNGYRFIYYKASKHPLSWYREKILPLIGVSNSRVIDIHFPTHRVVCFLLHADFVLEFTSTMHKNLKIDPLLDFDPLEDANLHNPALAASDPATRLRKLQDLQNIRVLRAITFVRLSVRVSVARSMLSQDFISQAQFDAILADTLAARAAQIPAATTTVSVSAKERKEKKRIRVEYYFNLNYLDPVSALALASSPPPSGPSTVADAKASAAALNAMEV</sequence>
<reference evidence="3 4" key="1">
    <citation type="submission" date="2014-09" db="EMBL/GenBank/DDBJ databases">
        <authorList>
            <person name="Ellenberger Sabrina"/>
        </authorList>
    </citation>
    <scope>NUCLEOTIDE SEQUENCE [LARGE SCALE GENOMIC DNA]</scope>
    <source>
        <strain evidence="3 4">CBS 412.66</strain>
    </source>
</reference>
<feature type="region of interest" description="Disordered" evidence="2">
    <location>
        <begin position="143"/>
        <end position="182"/>
    </location>
</feature>
<proteinExistence type="predicted"/>
<keyword evidence="1" id="KW-0175">Coiled coil</keyword>
<dbReference type="OrthoDB" id="2206543at2759"/>
<dbReference type="EMBL" id="LN732317">
    <property type="protein sequence ID" value="CEP15473.1"/>
    <property type="molecule type" value="Genomic_DNA"/>
</dbReference>
<feature type="coiled-coil region" evidence="1">
    <location>
        <begin position="47"/>
        <end position="91"/>
    </location>
</feature>
<keyword evidence="4" id="KW-1185">Reference proteome</keyword>
<feature type="compositionally biased region" description="Low complexity" evidence="2">
    <location>
        <begin position="143"/>
        <end position="163"/>
    </location>
</feature>
<dbReference type="Proteomes" id="UP000054107">
    <property type="component" value="Unassembled WGS sequence"/>
</dbReference>
<evidence type="ECO:0000313" key="3">
    <source>
        <dbReference type="EMBL" id="CEP15473.1"/>
    </source>
</evidence>
<name>A0A0B7NKM8_9FUNG</name>
<organism evidence="3 4">
    <name type="scientific">Parasitella parasitica</name>
    <dbReference type="NCBI Taxonomy" id="35722"/>
    <lineage>
        <taxon>Eukaryota</taxon>
        <taxon>Fungi</taxon>
        <taxon>Fungi incertae sedis</taxon>
        <taxon>Mucoromycota</taxon>
        <taxon>Mucoromycotina</taxon>
        <taxon>Mucoromycetes</taxon>
        <taxon>Mucorales</taxon>
        <taxon>Mucorineae</taxon>
        <taxon>Mucoraceae</taxon>
        <taxon>Parasitella</taxon>
    </lineage>
</organism>
<evidence type="ECO:0000256" key="1">
    <source>
        <dbReference type="SAM" id="Coils"/>
    </source>
</evidence>
<evidence type="ECO:0000313" key="4">
    <source>
        <dbReference type="Proteomes" id="UP000054107"/>
    </source>
</evidence>
<accession>A0A0B7NKM8</accession>
<evidence type="ECO:0000256" key="2">
    <source>
        <dbReference type="SAM" id="MobiDB-lite"/>
    </source>
</evidence>
<dbReference type="STRING" id="35722.A0A0B7NKM8"/>
<dbReference type="AlphaFoldDB" id="A0A0B7NKM8"/>
<gene>
    <name evidence="3" type="primary">PARPA_09692.1 scaffold 37922</name>
</gene>
<feature type="compositionally biased region" description="Basic residues" evidence="2">
    <location>
        <begin position="164"/>
        <end position="173"/>
    </location>
</feature>